<keyword evidence="4" id="KW-1185">Reference proteome</keyword>
<comment type="caution">
    <text evidence="3">The sequence shown here is derived from an EMBL/GenBank/DDBJ whole genome shotgun (WGS) entry which is preliminary data.</text>
</comment>
<accession>A0A444Y296</accession>
<dbReference type="Pfam" id="PF00079">
    <property type="entry name" value="Serpin"/>
    <property type="match status" value="1"/>
</dbReference>
<dbReference type="Proteomes" id="UP000289738">
    <property type="component" value="Chromosome B08"/>
</dbReference>
<evidence type="ECO:0000256" key="1">
    <source>
        <dbReference type="ARBA" id="ARBA00009500"/>
    </source>
</evidence>
<dbReference type="InterPro" id="IPR036186">
    <property type="entry name" value="Serpin_sf"/>
</dbReference>
<dbReference type="GO" id="GO:0004867">
    <property type="term" value="F:serine-type endopeptidase inhibitor activity"/>
    <property type="evidence" value="ECO:0007669"/>
    <property type="project" value="InterPro"/>
</dbReference>
<dbReference type="AlphaFoldDB" id="A0A444Y296"/>
<dbReference type="EMBL" id="SDMP01000018">
    <property type="protein sequence ID" value="RYQ96047.1"/>
    <property type="molecule type" value="Genomic_DNA"/>
</dbReference>
<name>A0A444Y296_ARAHY</name>
<reference evidence="3 4" key="1">
    <citation type="submission" date="2019-01" db="EMBL/GenBank/DDBJ databases">
        <title>Sequencing of cultivated peanut Arachis hypogaea provides insights into genome evolution and oil improvement.</title>
        <authorList>
            <person name="Chen X."/>
        </authorList>
    </citation>
    <scope>NUCLEOTIDE SEQUENCE [LARGE SCALE GENOMIC DNA]</scope>
    <source>
        <strain evidence="4">cv. Fuhuasheng</strain>
        <tissue evidence="3">Leaves</tissue>
    </source>
</reference>
<evidence type="ECO:0000313" key="3">
    <source>
        <dbReference type="EMBL" id="RYQ96047.1"/>
    </source>
</evidence>
<evidence type="ECO:0000259" key="2">
    <source>
        <dbReference type="Pfam" id="PF00079"/>
    </source>
</evidence>
<comment type="similarity">
    <text evidence="1">Belongs to the serpin family.</text>
</comment>
<dbReference type="PANTHER" id="PTHR11461">
    <property type="entry name" value="SERINE PROTEASE INHIBITOR, SERPIN"/>
    <property type="match status" value="1"/>
</dbReference>
<dbReference type="PANTHER" id="PTHR11461:SF211">
    <property type="entry name" value="GH10112P-RELATED"/>
    <property type="match status" value="1"/>
</dbReference>
<dbReference type="STRING" id="3818.A0A444Y296"/>
<gene>
    <name evidence="3" type="ORF">Ahy_B08g091515</name>
</gene>
<dbReference type="GO" id="GO:0005615">
    <property type="term" value="C:extracellular space"/>
    <property type="evidence" value="ECO:0007669"/>
    <property type="project" value="InterPro"/>
</dbReference>
<sequence>MLGNQEVVALSSILKILKFEVFDERTPGAREAMEAIVTAIIGCRLEKTDPVSEDAVMMKILQVLANHLLLSKENDGNKNVAFSPLCIKLLLGIDAAGSKESINNLNSVATQLLSSVLVDRSASGRPLLSYANDVWVDKSLSMKPSFSQVLENTYKPTLASLDFTNKGEIAKEINSWAERETKGVVMWKRRGRKGNRMIKEGSNSSQNK</sequence>
<proteinExistence type="inferred from homology"/>
<dbReference type="InterPro" id="IPR042178">
    <property type="entry name" value="Serpin_sf_1"/>
</dbReference>
<protein>
    <recommendedName>
        <fullName evidence="2">Serpin domain-containing protein</fullName>
    </recommendedName>
</protein>
<dbReference type="InterPro" id="IPR000215">
    <property type="entry name" value="Serpin_fam"/>
</dbReference>
<dbReference type="Gene3D" id="3.30.497.10">
    <property type="entry name" value="Antithrombin, subunit I, domain 2"/>
    <property type="match status" value="1"/>
</dbReference>
<feature type="domain" description="Serpin" evidence="2">
    <location>
        <begin position="72"/>
        <end position="184"/>
    </location>
</feature>
<dbReference type="InterPro" id="IPR023796">
    <property type="entry name" value="Serpin_dom"/>
</dbReference>
<evidence type="ECO:0000313" key="4">
    <source>
        <dbReference type="Proteomes" id="UP000289738"/>
    </source>
</evidence>
<organism evidence="3 4">
    <name type="scientific">Arachis hypogaea</name>
    <name type="common">Peanut</name>
    <dbReference type="NCBI Taxonomy" id="3818"/>
    <lineage>
        <taxon>Eukaryota</taxon>
        <taxon>Viridiplantae</taxon>
        <taxon>Streptophyta</taxon>
        <taxon>Embryophyta</taxon>
        <taxon>Tracheophyta</taxon>
        <taxon>Spermatophyta</taxon>
        <taxon>Magnoliopsida</taxon>
        <taxon>eudicotyledons</taxon>
        <taxon>Gunneridae</taxon>
        <taxon>Pentapetalae</taxon>
        <taxon>rosids</taxon>
        <taxon>fabids</taxon>
        <taxon>Fabales</taxon>
        <taxon>Fabaceae</taxon>
        <taxon>Papilionoideae</taxon>
        <taxon>50 kb inversion clade</taxon>
        <taxon>dalbergioids sensu lato</taxon>
        <taxon>Dalbergieae</taxon>
        <taxon>Pterocarpus clade</taxon>
        <taxon>Arachis</taxon>
    </lineage>
</organism>
<dbReference type="SUPFAM" id="SSF56574">
    <property type="entry name" value="Serpins"/>
    <property type="match status" value="1"/>
</dbReference>